<evidence type="ECO:0000256" key="1">
    <source>
        <dbReference type="SAM" id="MobiDB-lite"/>
    </source>
</evidence>
<organism evidence="2 3">
    <name type="scientific">Nesterenkonia sedimenti</name>
    <dbReference type="NCBI Taxonomy" id="1463632"/>
    <lineage>
        <taxon>Bacteria</taxon>
        <taxon>Bacillati</taxon>
        <taxon>Actinomycetota</taxon>
        <taxon>Actinomycetes</taxon>
        <taxon>Micrococcales</taxon>
        <taxon>Micrococcaceae</taxon>
        <taxon>Nesterenkonia</taxon>
    </lineage>
</organism>
<dbReference type="Proteomes" id="UP000523139">
    <property type="component" value="Unassembled WGS sequence"/>
</dbReference>
<reference evidence="2 3" key="1">
    <citation type="submission" date="2020-04" db="EMBL/GenBank/DDBJ databases">
        <title>Nesterenkonia sp. nov., isolated from marine sediment.</title>
        <authorList>
            <person name="Zhang G."/>
        </authorList>
    </citation>
    <scope>NUCLEOTIDE SEQUENCE [LARGE SCALE GENOMIC DNA]</scope>
    <source>
        <strain evidence="2 3">MY13</strain>
    </source>
</reference>
<evidence type="ECO:0000313" key="3">
    <source>
        <dbReference type="Proteomes" id="UP000523139"/>
    </source>
</evidence>
<dbReference type="PROSITE" id="PS51257">
    <property type="entry name" value="PROKAR_LIPOPROTEIN"/>
    <property type="match status" value="1"/>
</dbReference>
<dbReference type="AlphaFoldDB" id="A0A7X8YD97"/>
<keyword evidence="3" id="KW-1185">Reference proteome</keyword>
<proteinExistence type="predicted"/>
<evidence type="ECO:0000313" key="2">
    <source>
        <dbReference type="EMBL" id="NLS09428.1"/>
    </source>
</evidence>
<sequence length="224" mass="24209">MDMTERWTAVGAGLMAASLVACTGDEDLPERARQAADAVDESLFEELDNEIELGDDEIKGKLDELHWFELVLDPDADTEAAGENLEALLNDYGIMPTVHLPNGGEVGPGSRVTIGGEWRDIIDAEQYADLLELGLATEGDVIAWKGSRASETELGITVQRDDLQEGIAAVEAWQELEKPDWSPLGEDRLETYSPAGDTGLVPITFRLAPGGEGGRRTPRPGRPP</sequence>
<feature type="region of interest" description="Disordered" evidence="1">
    <location>
        <begin position="190"/>
        <end position="224"/>
    </location>
</feature>
<dbReference type="RefSeq" id="WP_168886924.1">
    <property type="nucleotide sequence ID" value="NZ_JABAHY010000003.1"/>
</dbReference>
<comment type="caution">
    <text evidence="2">The sequence shown here is derived from an EMBL/GenBank/DDBJ whole genome shotgun (WGS) entry which is preliminary data.</text>
</comment>
<dbReference type="EMBL" id="JABAHY010000003">
    <property type="protein sequence ID" value="NLS09428.1"/>
    <property type="molecule type" value="Genomic_DNA"/>
</dbReference>
<accession>A0A7X8YD97</accession>
<protein>
    <submittedName>
        <fullName evidence="2">Uncharacterized protein</fullName>
    </submittedName>
</protein>
<name>A0A7X8YD97_9MICC</name>
<gene>
    <name evidence="2" type="ORF">HGQ17_05265</name>
</gene>